<accession>A0AAQ3U9Q5</accession>
<evidence type="ECO:0000256" key="1">
    <source>
        <dbReference type="SAM" id="MobiDB-lite"/>
    </source>
</evidence>
<sequence length="253" mass="27318">MERHAEEDRSRRRWSTGAQQPNRIKFACTRPQLDPGLGKRSPAEDEGLSNGSCLVLSPCPFDGLSNGFSAVSPIDLIHSFLSPRFLILCTPELVAPSPQWRPDPARRALLRCPLLDVPLPPSSSHPPPPSAVAGSGPGAPSSSGLGGGRIWARHAILPRLARRPLPPLLLLFLPWLALLRPAPSSSSSRRAGRGQILSPVAPTSSSRRPRPAAEDPASFVGEEPTGLDYPRSLDSDKRHFHQIQIVGSNYTTK</sequence>
<feature type="compositionally biased region" description="Low complexity" evidence="1">
    <location>
        <begin position="131"/>
        <end position="143"/>
    </location>
</feature>
<evidence type="ECO:0000313" key="3">
    <source>
        <dbReference type="Proteomes" id="UP001341281"/>
    </source>
</evidence>
<feature type="non-terminal residue" evidence="2">
    <location>
        <position position="1"/>
    </location>
</feature>
<reference evidence="2 3" key="1">
    <citation type="submission" date="2024-02" db="EMBL/GenBank/DDBJ databases">
        <title>High-quality chromosome-scale genome assembly of Pensacola bahiagrass (Paspalum notatum Flugge var. saurae).</title>
        <authorList>
            <person name="Vega J.M."/>
            <person name="Podio M."/>
            <person name="Orjuela J."/>
            <person name="Siena L.A."/>
            <person name="Pessino S.C."/>
            <person name="Combes M.C."/>
            <person name="Mariac C."/>
            <person name="Albertini E."/>
            <person name="Pupilli F."/>
            <person name="Ortiz J.P.A."/>
            <person name="Leblanc O."/>
        </authorList>
    </citation>
    <scope>NUCLEOTIDE SEQUENCE [LARGE SCALE GENOMIC DNA]</scope>
    <source>
        <strain evidence="2">R1</strain>
        <tissue evidence="2">Leaf</tissue>
    </source>
</reference>
<proteinExistence type="predicted"/>
<protein>
    <submittedName>
        <fullName evidence="2">Uncharacterized protein</fullName>
    </submittedName>
</protein>
<gene>
    <name evidence="2" type="ORF">U9M48_032642</name>
</gene>
<feature type="compositionally biased region" description="Pro residues" evidence="1">
    <location>
        <begin position="120"/>
        <end position="130"/>
    </location>
</feature>
<dbReference type="EMBL" id="CP144751">
    <property type="protein sequence ID" value="WVZ85757.1"/>
    <property type="molecule type" value="Genomic_DNA"/>
</dbReference>
<evidence type="ECO:0000313" key="2">
    <source>
        <dbReference type="EMBL" id="WVZ85757.1"/>
    </source>
</evidence>
<organism evidence="2 3">
    <name type="scientific">Paspalum notatum var. saurae</name>
    <dbReference type="NCBI Taxonomy" id="547442"/>
    <lineage>
        <taxon>Eukaryota</taxon>
        <taxon>Viridiplantae</taxon>
        <taxon>Streptophyta</taxon>
        <taxon>Embryophyta</taxon>
        <taxon>Tracheophyta</taxon>
        <taxon>Spermatophyta</taxon>
        <taxon>Magnoliopsida</taxon>
        <taxon>Liliopsida</taxon>
        <taxon>Poales</taxon>
        <taxon>Poaceae</taxon>
        <taxon>PACMAD clade</taxon>
        <taxon>Panicoideae</taxon>
        <taxon>Andropogonodae</taxon>
        <taxon>Paspaleae</taxon>
        <taxon>Paspalinae</taxon>
        <taxon>Paspalum</taxon>
    </lineage>
</organism>
<name>A0AAQ3U9Q5_PASNO</name>
<feature type="region of interest" description="Disordered" evidence="1">
    <location>
        <begin position="184"/>
        <end position="235"/>
    </location>
</feature>
<feature type="region of interest" description="Disordered" evidence="1">
    <location>
        <begin position="1"/>
        <end position="22"/>
    </location>
</feature>
<dbReference type="AlphaFoldDB" id="A0AAQ3U9Q5"/>
<feature type="compositionally biased region" description="Basic and acidic residues" evidence="1">
    <location>
        <begin position="1"/>
        <end position="10"/>
    </location>
</feature>
<dbReference type="Proteomes" id="UP001341281">
    <property type="component" value="Chromosome 07"/>
</dbReference>
<feature type="region of interest" description="Disordered" evidence="1">
    <location>
        <begin position="120"/>
        <end position="145"/>
    </location>
</feature>
<keyword evidence="3" id="KW-1185">Reference proteome</keyword>